<evidence type="ECO:0000313" key="1">
    <source>
        <dbReference type="EMBL" id="CCH02704.1"/>
    </source>
</evidence>
<protein>
    <submittedName>
        <fullName evidence="1">Uncharacterized protein</fullName>
    </submittedName>
</protein>
<proteinExistence type="predicted"/>
<dbReference type="RefSeq" id="WP_015333803.1">
    <property type="nucleotide sequence ID" value="NC_020054.1"/>
</dbReference>
<dbReference type="AlphaFoldDB" id="I0KF01"/>
<dbReference type="STRING" id="1166018.FAES_4705"/>
<dbReference type="Proteomes" id="UP000011058">
    <property type="component" value="Chromosome"/>
</dbReference>
<dbReference type="KEGG" id="fae:FAES_4705"/>
<evidence type="ECO:0000313" key="2">
    <source>
        <dbReference type="Proteomes" id="UP000011058"/>
    </source>
</evidence>
<reference evidence="1 2" key="1">
    <citation type="journal article" date="2012" name="J. Bacteriol.">
        <title>Genome Sequence of Fibrella aestuarina BUZ 2T, a Filamentous Marine Bacterium.</title>
        <authorList>
            <person name="Filippini M."/>
            <person name="Qi W."/>
            <person name="Blom J."/>
            <person name="Goesmann A."/>
            <person name="Smits T.H."/>
            <person name="Bagheri H.C."/>
        </authorList>
    </citation>
    <scope>NUCLEOTIDE SEQUENCE [LARGE SCALE GENOMIC DNA]</scope>
    <source>
        <strain evidence="2">BUZ 2T</strain>
    </source>
</reference>
<organism evidence="1 2">
    <name type="scientific">Fibrella aestuarina BUZ 2</name>
    <dbReference type="NCBI Taxonomy" id="1166018"/>
    <lineage>
        <taxon>Bacteria</taxon>
        <taxon>Pseudomonadati</taxon>
        <taxon>Bacteroidota</taxon>
        <taxon>Cytophagia</taxon>
        <taxon>Cytophagales</taxon>
        <taxon>Spirosomataceae</taxon>
        <taxon>Fibrella</taxon>
    </lineage>
</organism>
<name>I0KF01_9BACT</name>
<dbReference type="EMBL" id="HE796683">
    <property type="protein sequence ID" value="CCH02704.1"/>
    <property type="molecule type" value="Genomic_DNA"/>
</dbReference>
<gene>
    <name evidence="1" type="ORF">FAES_4705</name>
</gene>
<keyword evidence="2" id="KW-1185">Reference proteome</keyword>
<sequence length="101" mass="11063">MHQQRTQHTIDVPARAFADRVGALSAAQSPTGSVYSRLALIHQVAKAYAVEAVVAAGYVPTDQPGDEQTMLDRIDIDELTDPPLYEGVVDPEDRVVIHFSY</sequence>
<dbReference type="HOGENOM" id="CLU_2287351_0_0_10"/>
<accession>I0KF01</accession>